<dbReference type="AlphaFoldDB" id="A0A9X6NFV8"/>
<reference evidence="4" key="1">
    <citation type="submission" date="2017-01" db="EMBL/GenBank/DDBJ databases">
        <title>Comparative genomics of anhydrobiosis in the tardigrade Hypsibius dujardini.</title>
        <authorList>
            <person name="Yoshida Y."/>
            <person name="Koutsovoulos G."/>
            <person name="Laetsch D."/>
            <person name="Stevens L."/>
            <person name="Kumar S."/>
            <person name="Horikawa D."/>
            <person name="Ishino K."/>
            <person name="Komine S."/>
            <person name="Tomita M."/>
            <person name="Blaxter M."/>
            <person name="Arakawa K."/>
        </authorList>
    </citation>
    <scope>NUCLEOTIDE SEQUENCE [LARGE SCALE GENOMIC DNA]</scope>
    <source>
        <strain evidence="4">Z151</strain>
    </source>
</reference>
<feature type="chain" id="PRO_5040960055" evidence="2">
    <location>
        <begin position="23"/>
        <end position="111"/>
    </location>
</feature>
<keyword evidence="4" id="KW-1185">Reference proteome</keyword>
<keyword evidence="1" id="KW-1133">Transmembrane helix</keyword>
<feature type="transmembrane region" description="Helical" evidence="1">
    <location>
        <begin position="86"/>
        <end position="109"/>
    </location>
</feature>
<dbReference type="EMBL" id="MTYJ01000259">
    <property type="protein sequence ID" value="OWA52258.1"/>
    <property type="molecule type" value="Genomic_DNA"/>
</dbReference>
<feature type="signal peptide" evidence="2">
    <location>
        <begin position="1"/>
        <end position="22"/>
    </location>
</feature>
<keyword evidence="1" id="KW-0812">Transmembrane</keyword>
<evidence type="ECO:0000256" key="1">
    <source>
        <dbReference type="SAM" id="Phobius"/>
    </source>
</evidence>
<proteinExistence type="predicted"/>
<sequence>MALMRMAIILMVFTSLWETSSGCGLLNLATCPNSAADMITTLGNSYRASFCCSSPSWPTPYCCDWRHIAVNTVGLDPLALAIPVDAIIGLTIGGLLLLILVPIGCCCFCRR</sequence>
<dbReference type="Proteomes" id="UP000192578">
    <property type="component" value="Unassembled WGS sequence"/>
</dbReference>
<comment type="caution">
    <text evidence="3">The sequence shown here is derived from an EMBL/GenBank/DDBJ whole genome shotgun (WGS) entry which is preliminary data.</text>
</comment>
<name>A0A9X6NFV8_HYPEX</name>
<evidence type="ECO:0000313" key="4">
    <source>
        <dbReference type="Proteomes" id="UP000192578"/>
    </source>
</evidence>
<keyword evidence="1" id="KW-0472">Membrane</keyword>
<organism evidence="3 4">
    <name type="scientific">Hypsibius exemplaris</name>
    <name type="common">Freshwater tardigrade</name>
    <dbReference type="NCBI Taxonomy" id="2072580"/>
    <lineage>
        <taxon>Eukaryota</taxon>
        <taxon>Metazoa</taxon>
        <taxon>Ecdysozoa</taxon>
        <taxon>Tardigrada</taxon>
        <taxon>Eutardigrada</taxon>
        <taxon>Parachela</taxon>
        <taxon>Hypsibioidea</taxon>
        <taxon>Hypsibiidae</taxon>
        <taxon>Hypsibius</taxon>
    </lineage>
</organism>
<evidence type="ECO:0000256" key="2">
    <source>
        <dbReference type="SAM" id="SignalP"/>
    </source>
</evidence>
<gene>
    <name evidence="3" type="ORF">BV898_16716</name>
</gene>
<keyword evidence="2" id="KW-0732">Signal</keyword>
<protein>
    <submittedName>
        <fullName evidence="3">Uncharacterized protein</fullName>
    </submittedName>
</protein>
<accession>A0A9X6NFV8</accession>
<evidence type="ECO:0000313" key="3">
    <source>
        <dbReference type="EMBL" id="OWA52258.1"/>
    </source>
</evidence>